<organism evidence="3 4">
    <name type="scientific">Arthrobacter pigmenti</name>
    <dbReference type="NCBI Taxonomy" id="271432"/>
    <lineage>
        <taxon>Bacteria</taxon>
        <taxon>Bacillati</taxon>
        <taxon>Actinomycetota</taxon>
        <taxon>Actinomycetes</taxon>
        <taxon>Micrococcales</taxon>
        <taxon>Micrococcaceae</taxon>
        <taxon>Arthrobacter</taxon>
    </lineage>
</organism>
<accession>A0A846RPI7</accession>
<dbReference type="InterPro" id="IPR050985">
    <property type="entry name" value="Alpha-glycosidase_related"/>
</dbReference>
<keyword evidence="4" id="KW-1185">Reference proteome</keyword>
<sequence>MRYQTVEELTVSPERGRVYEEGWQSWSPTTTYGVTETSRRPESMLRHRMRFRPGVEQPASGFHAEGLLAVLPGDGGPVRVYGAPAVGEVPSIRAELDGETLRISADGPVVSFEAPDLASGLARFGDQYAATAEVTPLKTPPSVWCSWYRYFEAVTEQDILENLAAVDELELPVDVIQLDDGWEAGVGDWTPLGSKFPSLPKLTERIQESGRRAGIWLAPFMAGSGTELAAQHPDWLMGPAGENWGQDLLGLDLTHPDLRDYLWHTFRTLHEAGFDYFKLDFLYSGALPGTRYDDDVSAVEAYRSGLELIRDAVGAETYLVGCGAPILPSVGLLDGMRVSPDTFHEHAQDANGELRGAMGTTARAWQHGRFWANDPDCLVARPGFALREPWAAVVEQFGGLRSASDRISELDDWGLETTRRVLANVPPAIPFPAFSQPLNGVS</sequence>
<dbReference type="AlphaFoldDB" id="A0A846RPI7"/>
<name>A0A846RPI7_9MICC</name>
<evidence type="ECO:0000313" key="3">
    <source>
        <dbReference type="EMBL" id="NJC21026.1"/>
    </source>
</evidence>
<dbReference type="Gene3D" id="3.20.20.70">
    <property type="entry name" value="Aldolase class I"/>
    <property type="match status" value="1"/>
</dbReference>
<dbReference type="InterPro" id="IPR002252">
    <property type="entry name" value="Glyco_hydro_36"/>
</dbReference>
<dbReference type="PANTHER" id="PTHR43053:SF3">
    <property type="entry name" value="ALPHA-GALACTOSIDASE C-RELATED"/>
    <property type="match status" value="1"/>
</dbReference>
<keyword evidence="1 3" id="KW-0378">Hydrolase</keyword>
<dbReference type="InterPro" id="IPR017853">
    <property type="entry name" value="GH"/>
</dbReference>
<evidence type="ECO:0000313" key="4">
    <source>
        <dbReference type="Proteomes" id="UP000547458"/>
    </source>
</evidence>
<dbReference type="Pfam" id="PF02065">
    <property type="entry name" value="Melibiase"/>
    <property type="match status" value="1"/>
</dbReference>
<protein>
    <submittedName>
        <fullName evidence="3">Alpha-galactosidase</fullName>
        <ecNumber evidence="3">3.2.1.22</ecNumber>
    </submittedName>
</protein>
<dbReference type="SUPFAM" id="SSF51445">
    <property type="entry name" value="(Trans)glycosidases"/>
    <property type="match status" value="1"/>
</dbReference>
<evidence type="ECO:0000256" key="2">
    <source>
        <dbReference type="ARBA" id="ARBA00023295"/>
    </source>
</evidence>
<dbReference type="RefSeq" id="WP_167990310.1">
    <property type="nucleotide sequence ID" value="NZ_JAATJL010000001.1"/>
</dbReference>
<proteinExistence type="predicted"/>
<dbReference type="GO" id="GO:0016052">
    <property type="term" value="P:carbohydrate catabolic process"/>
    <property type="evidence" value="ECO:0007669"/>
    <property type="project" value="InterPro"/>
</dbReference>
<gene>
    <name evidence="3" type="ORF">BJ994_000102</name>
</gene>
<dbReference type="EC" id="3.2.1.22" evidence="3"/>
<dbReference type="GO" id="GO:0004557">
    <property type="term" value="F:alpha-galactosidase activity"/>
    <property type="evidence" value="ECO:0007669"/>
    <property type="project" value="UniProtKB-EC"/>
</dbReference>
<keyword evidence="2 3" id="KW-0326">Glycosidase</keyword>
<dbReference type="InterPro" id="IPR013785">
    <property type="entry name" value="Aldolase_TIM"/>
</dbReference>
<dbReference type="PANTHER" id="PTHR43053">
    <property type="entry name" value="GLYCOSIDASE FAMILY 31"/>
    <property type="match status" value="1"/>
</dbReference>
<dbReference type="Proteomes" id="UP000547458">
    <property type="component" value="Unassembled WGS sequence"/>
</dbReference>
<dbReference type="CDD" id="cd14791">
    <property type="entry name" value="GH36"/>
    <property type="match status" value="1"/>
</dbReference>
<dbReference type="EMBL" id="JAATJL010000001">
    <property type="protein sequence ID" value="NJC21026.1"/>
    <property type="molecule type" value="Genomic_DNA"/>
</dbReference>
<comment type="caution">
    <text evidence="3">The sequence shown here is derived from an EMBL/GenBank/DDBJ whole genome shotgun (WGS) entry which is preliminary data.</text>
</comment>
<reference evidence="3 4" key="1">
    <citation type="submission" date="2020-03" db="EMBL/GenBank/DDBJ databases">
        <title>Sequencing the genomes of 1000 actinobacteria strains.</title>
        <authorList>
            <person name="Klenk H.-P."/>
        </authorList>
    </citation>
    <scope>NUCLEOTIDE SEQUENCE [LARGE SCALE GENOMIC DNA]</scope>
    <source>
        <strain evidence="3 4">DSM 16403</strain>
    </source>
</reference>
<evidence type="ECO:0000256" key="1">
    <source>
        <dbReference type="ARBA" id="ARBA00022801"/>
    </source>
</evidence>